<dbReference type="NCBIfam" id="TIGR00608">
    <property type="entry name" value="radc"/>
    <property type="match status" value="1"/>
</dbReference>
<dbReference type="InterPro" id="IPR037518">
    <property type="entry name" value="MPN"/>
</dbReference>
<dbReference type="NCBIfam" id="NF000642">
    <property type="entry name" value="PRK00024.1"/>
    <property type="match status" value="1"/>
</dbReference>
<dbReference type="PROSITE" id="PS50249">
    <property type="entry name" value="MPN"/>
    <property type="match status" value="1"/>
</dbReference>
<evidence type="ECO:0000256" key="1">
    <source>
        <dbReference type="ARBA" id="ARBA00022670"/>
    </source>
</evidence>
<dbReference type="InterPro" id="IPR001405">
    <property type="entry name" value="UPF0758"/>
</dbReference>
<evidence type="ECO:0000256" key="3">
    <source>
        <dbReference type="ARBA" id="ARBA00022801"/>
    </source>
</evidence>
<dbReference type="PANTHER" id="PTHR30471:SF3">
    <property type="entry name" value="UPF0758 PROTEIN YEES-RELATED"/>
    <property type="match status" value="1"/>
</dbReference>
<dbReference type="InterPro" id="IPR046778">
    <property type="entry name" value="UPF0758_N"/>
</dbReference>
<sequence length="234" mass="26123">MTTDANYNRRIADLTKEDRPREKALAKGLDALTTTELIAILLGSGTQGESVVDLAQRLLKESDNKLSELSKRSVRNLVKSFKGIGEAKAITLLSAIELGKRYAQENIEETPTLNTPDKVFATMRYHFADLQHEEFWAIYLNNAKRMISKIRISQGGVSATIIDPKIILRYAIENLATAIILVHNHPSGNLMPSREDDNQTERIAKAAKLFDIQLVDHLIVAAGNFYSYANEGRL</sequence>
<organism evidence="8 9">
    <name type="scientific">Candidatus Limisoma intestinavium</name>
    <dbReference type="NCBI Taxonomy" id="2840856"/>
    <lineage>
        <taxon>Bacteria</taxon>
        <taxon>Pseudomonadati</taxon>
        <taxon>Bacteroidota</taxon>
        <taxon>Bacteroidia</taxon>
        <taxon>Bacteroidales</taxon>
        <taxon>Candidatus Limisoma</taxon>
    </lineage>
</organism>
<dbReference type="CDD" id="cd08071">
    <property type="entry name" value="MPN_DUF2466"/>
    <property type="match status" value="1"/>
</dbReference>
<name>A0A9D1IL40_9BACT</name>
<dbReference type="PANTHER" id="PTHR30471">
    <property type="entry name" value="DNA REPAIR PROTEIN RADC"/>
    <property type="match status" value="1"/>
</dbReference>
<gene>
    <name evidence="8" type="primary">radC</name>
    <name evidence="8" type="ORF">IAD18_00065</name>
</gene>
<dbReference type="Gene3D" id="3.40.140.10">
    <property type="entry name" value="Cytidine Deaminase, domain 2"/>
    <property type="match status" value="1"/>
</dbReference>
<keyword evidence="5" id="KW-0482">Metalloprotease</keyword>
<proteinExistence type="inferred from homology"/>
<feature type="domain" description="MPN" evidence="7">
    <location>
        <begin position="112"/>
        <end position="234"/>
    </location>
</feature>
<dbReference type="Proteomes" id="UP000824076">
    <property type="component" value="Unassembled WGS sequence"/>
</dbReference>
<protein>
    <submittedName>
        <fullName evidence="8">DNA repair protein RadC</fullName>
    </submittedName>
</protein>
<dbReference type="AlphaFoldDB" id="A0A9D1IL40"/>
<evidence type="ECO:0000256" key="4">
    <source>
        <dbReference type="ARBA" id="ARBA00022833"/>
    </source>
</evidence>
<keyword evidence="1" id="KW-0645">Protease</keyword>
<evidence type="ECO:0000256" key="2">
    <source>
        <dbReference type="ARBA" id="ARBA00022723"/>
    </source>
</evidence>
<dbReference type="InterPro" id="IPR020891">
    <property type="entry name" value="UPF0758_CS"/>
</dbReference>
<comment type="similarity">
    <text evidence="6">Belongs to the UPF0758 family.</text>
</comment>
<evidence type="ECO:0000313" key="9">
    <source>
        <dbReference type="Proteomes" id="UP000824076"/>
    </source>
</evidence>
<dbReference type="EMBL" id="DVMS01000003">
    <property type="protein sequence ID" value="HIU38047.1"/>
    <property type="molecule type" value="Genomic_DNA"/>
</dbReference>
<dbReference type="GO" id="GO:0046872">
    <property type="term" value="F:metal ion binding"/>
    <property type="evidence" value="ECO:0007669"/>
    <property type="project" value="UniProtKB-KW"/>
</dbReference>
<keyword evidence="3" id="KW-0378">Hydrolase</keyword>
<evidence type="ECO:0000313" key="8">
    <source>
        <dbReference type="EMBL" id="HIU38047.1"/>
    </source>
</evidence>
<evidence type="ECO:0000259" key="7">
    <source>
        <dbReference type="PROSITE" id="PS50249"/>
    </source>
</evidence>
<keyword evidence="2" id="KW-0479">Metal-binding</keyword>
<dbReference type="Pfam" id="PF20582">
    <property type="entry name" value="UPF0758_N"/>
    <property type="match status" value="1"/>
</dbReference>
<evidence type="ECO:0000256" key="5">
    <source>
        <dbReference type="ARBA" id="ARBA00023049"/>
    </source>
</evidence>
<reference evidence="8" key="2">
    <citation type="journal article" date="2021" name="PeerJ">
        <title>Extensive microbial diversity within the chicken gut microbiome revealed by metagenomics and culture.</title>
        <authorList>
            <person name="Gilroy R."/>
            <person name="Ravi A."/>
            <person name="Getino M."/>
            <person name="Pursley I."/>
            <person name="Horton D.L."/>
            <person name="Alikhan N.F."/>
            <person name="Baker D."/>
            <person name="Gharbi K."/>
            <person name="Hall N."/>
            <person name="Watson M."/>
            <person name="Adriaenssens E.M."/>
            <person name="Foster-Nyarko E."/>
            <person name="Jarju S."/>
            <person name="Secka A."/>
            <person name="Antonio M."/>
            <person name="Oren A."/>
            <person name="Chaudhuri R.R."/>
            <person name="La Ragione R."/>
            <person name="Hildebrand F."/>
            <person name="Pallen M.J."/>
        </authorList>
    </citation>
    <scope>NUCLEOTIDE SEQUENCE</scope>
    <source>
        <strain evidence="8">17073</strain>
    </source>
</reference>
<dbReference type="SUPFAM" id="SSF102712">
    <property type="entry name" value="JAB1/MPN domain"/>
    <property type="match status" value="1"/>
</dbReference>
<keyword evidence="4" id="KW-0862">Zinc</keyword>
<dbReference type="GO" id="GO:0006508">
    <property type="term" value="P:proteolysis"/>
    <property type="evidence" value="ECO:0007669"/>
    <property type="project" value="UniProtKB-KW"/>
</dbReference>
<evidence type="ECO:0000256" key="6">
    <source>
        <dbReference type="RuleBase" id="RU003797"/>
    </source>
</evidence>
<comment type="caution">
    <text evidence="8">The sequence shown here is derived from an EMBL/GenBank/DDBJ whole genome shotgun (WGS) entry which is preliminary data.</text>
</comment>
<accession>A0A9D1IL40</accession>
<reference evidence="8" key="1">
    <citation type="submission" date="2020-10" db="EMBL/GenBank/DDBJ databases">
        <authorList>
            <person name="Gilroy R."/>
        </authorList>
    </citation>
    <scope>NUCLEOTIDE SEQUENCE</scope>
    <source>
        <strain evidence="8">17073</strain>
    </source>
</reference>
<dbReference type="GO" id="GO:0008237">
    <property type="term" value="F:metallopeptidase activity"/>
    <property type="evidence" value="ECO:0007669"/>
    <property type="project" value="UniProtKB-KW"/>
</dbReference>
<dbReference type="PROSITE" id="PS01302">
    <property type="entry name" value="UPF0758"/>
    <property type="match status" value="1"/>
</dbReference>
<dbReference type="InterPro" id="IPR025657">
    <property type="entry name" value="RadC_JAB"/>
</dbReference>
<dbReference type="Pfam" id="PF04002">
    <property type="entry name" value="RadC"/>
    <property type="match status" value="1"/>
</dbReference>